<sequence>MSAASRRLDEIEFDNLFVRSLPADPSTEIRSRQVPGAAYSFTPPTPVADPQLLGWSDDLGAQLGLARPARRDAAVEALAGNRILPGMQPYAARYGGHQFGNWAGQLGDGRAITLGEMFDTHGQRQELQLKGAGPTPYSRRADGRAVLRSSVREFLCSEAMFHLGIPTTRALSLVATGDTVVRDMFYDGRPENEPGAIVCRVAPSFVRFGHFEILTSHDETALLGQLADWVMTHHYPGIGSYADWFAEICRRTATLMVEWMRVGFVHGVMNTDNMSILGLTIDYGPYGWLEGVDMMWTPNTTDAQGRRYCYGRQPQIGYWNLTRLAAALAPLIDDRDAIDAALEGYEQTFSDGWTAMLANKLGLPMPAAGDDADADMRSRLFLLLQEEECDFTIFFRQLAGVPLAAAAAGDAAALAPLHAAFYSGDGPSADHGRALLGWLQQWAARISAGGEPDAARIARMNATNPKYVVRNWLAQRAIDDATAGDTGMIERLLKMMRRPYDEQPEFDDLAGRRPEWARHKPGCSALSCSS</sequence>
<dbReference type="STRING" id="1000565.METUNv1_00851"/>
<feature type="binding site" evidence="8">
    <location>
        <position position="110"/>
    </location>
    <ligand>
        <name>ATP</name>
        <dbReference type="ChEBI" id="CHEBI:30616"/>
    </ligand>
</feature>
<dbReference type="GO" id="GO:0000287">
    <property type="term" value="F:magnesium ion binding"/>
    <property type="evidence" value="ECO:0007669"/>
    <property type="project" value="UniProtKB-UniRule"/>
</dbReference>
<dbReference type="PANTHER" id="PTHR32057:SF14">
    <property type="entry name" value="PROTEIN ADENYLYLTRANSFERASE SELO, MITOCHONDRIAL"/>
    <property type="match status" value="1"/>
</dbReference>
<evidence type="ECO:0000256" key="8">
    <source>
        <dbReference type="HAMAP-Rule" id="MF_00692"/>
    </source>
</evidence>
<feature type="binding site" evidence="8">
    <location>
        <position position="282"/>
    </location>
    <ligand>
        <name>Mg(2+)</name>
        <dbReference type="ChEBI" id="CHEBI:18420"/>
    </ligand>
</feature>
<comment type="function">
    <text evidence="8">Nucleotidyltransferase involved in the post-translational modification of proteins. It can catalyze the addition of adenosine monophosphate (AMP) or uridine monophosphate (UMP) to a protein, resulting in modifications known as AMPylation and UMPylation.</text>
</comment>
<dbReference type="GO" id="GO:0030145">
    <property type="term" value="F:manganese ion binding"/>
    <property type="evidence" value="ECO:0007669"/>
    <property type="project" value="UniProtKB-UniRule"/>
</dbReference>
<keyword evidence="7 8" id="KW-0460">Magnesium</keyword>
<name>F5R9E3_METUF</name>
<dbReference type="GO" id="GO:0005524">
    <property type="term" value="F:ATP binding"/>
    <property type="evidence" value="ECO:0007669"/>
    <property type="project" value="UniProtKB-UniRule"/>
</dbReference>
<dbReference type="EC" id="2.7.7.-" evidence="8"/>
<dbReference type="NCBIfam" id="NF000658">
    <property type="entry name" value="PRK00029.1"/>
    <property type="match status" value="1"/>
</dbReference>
<evidence type="ECO:0000313" key="9">
    <source>
        <dbReference type="EMBL" id="EGK73013.1"/>
    </source>
</evidence>
<evidence type="ECO:0000256" key="4">
    <source>
        <dbReference type="ARBA" id="ARBA00022723"/>
    </source>
</evidence>
<dbReference type="InterPro" id="IPR003846">
    <property type="entry name" value="SelO"/>
</dbReference>
<feature type="binding site" evidence="8">
    <location>
        <position position="107"/>
    </location>
    <ligand>
        <name>ATP</name>
        <dbReference type="ChEBI" id="CHEBI:30616"/>
    </ligand>
</feature>
<comment type="catalytic activity">
    <reaction evidence="8">
        <text>L-threonyl-[protein] + ATP = 3-O-(5'-adenylyl)-L-threonyl-[protein] + diphosphate</text>
        <dbReference type="Rhea" id="RHEA:54292"/>
        <dbReference type="Rhea" id="RHEA-COMP:11060"/>
        <dbReference type="Rhea" id="RHEA-COMP:13847"/>
        <dbReference type="ChEBI" id="CHEBI:30013"/>
        <dbReference type="ChEBI" id="CHEBI:30616"/>
        <dbReference type="ChEBI" id="CHEBI:33019"/>
        <dbReference type="ChEBI" id="CHEBI:138113"/>
        <dbReference type="EC" id="2.7.7.108"/>
    </reaction>
</comment>
<keyword evidence="6 8" id="KW-0067">ATP-binding</keyword>
<keyword evidence="3 8" id="KW-0548">Nucleotidyltransferase</keyword>
<feature type="active site" description="Proton acceptor" evidence="8">
    <location>
        <position position="272"/>
    </location>
</feature>
<evidence type="ECO:0000256" key="7">
    <source>
        <dbReference type="ARBA" id="ARBA00022842"/>
    </source>
</evidence>
<feature type="binding site" evidence="8">
    <location>
        <position position="207"/>
    </location>
    <ligand>
        <name>ATP</name>
        <dbReference type="ChEBI" id="CHEBI:30616"/>
    </ligand>
</feature>
<keyword evidence="10" id="KW-1185">Reference proteome</keyword>
<evidence type="ECO:0000313" key="10">
    <source>
        <dbReference type="Proteomes" id="UP000005019"/>
    </source>
</evidence>
<dbReference type="Proteomes" id="UP000005019">
    <property type="component" value="Unassembled WGS sequence"/>
</dbReference>
<comment type="catalytic activity">
    <reaction evidence="8">
        <text>L-seryl-[protein] + ATP = 3-O-(5'-adenylyl)-L-seryl-[protein] + diphosphate</text>
        <dbReference type="Rhea" id="RHEA:58120"/>
        <dbReference type="Rhea" id="RHEA-COMP:9863"/>
        <dbReference type="Rhea" id="RHEA-COMP:15073"/>
        <dbReference type="ChEBI" id="CHEBI:29999"/>
        <dbReference type="ChEBI" id="CHEBI:30616"/>
        <dbReference type="ChEBI" id="CHEBI:33019"/>
        <dbReference type="ChEBI" id="CHEBI:142516"/>
        <dbReference type="EC" id="2.7.7.108"/>
    </reaction>
</comment>
<dbReference type="GO" id="GO:0070733">
    <property type="term" value="F:AMPylase activity"/>
    <property type="evidence" value="ECO:0007669"/>
    <property type="project" value="UniProtKB-EC"/>
</dbReference>
<comment type="catalytic activity">
    <reaction evidence="8">
        <text>L-seryl-[protein] + UTP = O-(5'-uridylyl)-L-seryl-[protein] + diphosphate</text>
        <dbReference type="Rhea" id="RHEA:64604"/>
        <dbReference type="Rhea" id="RHEA-COMP:9863"/>
        <dbReference type="Rhea" id="RHEA-COMP:16635"/>
        <dbReference type="ChEBI" id="CHEBI:29999"/>
        <dbReference type="ChEBI" id="CHEBI:33019"/>
        <dbReference type="ChEBI" id="CHEBI:46398"/>
        <dbReference type="ChEBI" id="CHEBI:156051"/>
    </reaction>
</comment>
<keyword evidence="4 8" id="KW-0479">Metal-binding</keyword>
<reference evidence="9 10" key="1">
    <citation type="journal article" date="2011" name="J. Bacteriol.">
        <title>Genome sequence of Methyloversatilis universalis FAM5T, a methylotrophic representative of the order Rhodocyclales.</title>
        <authorList>
            <person name="Kittichotirat W."/>
            <person name="Good N.M."/>
            <person name="Hall R."/>
            <person name="Bringel F."/>
            <person name="Lajus A."/>
            <person name="Medigue C."/>
            <person name="Smalley N.E."/>
            <person name="Beck D."/>
            <person name="Bumgarner R."/>
            <person name="Vuilleumier S."/>
            <person name="Kalyuzhnaya M.G."/>
        </authorList>
    </citation>
    <scope>NUCLEOTIDE SEQUENCE [LARGE SCALE GENOMIC DNA]</scope>
    <source>
        <strain evidence="10">ATCC BAA-1314 / JCM 13912 / FAM5</strain>
    </source>
</reference>
<gene>
    <name evidence="8" type="primary">ydiU</name>
    <name evidence="8" type="synonym">selO</name>
    <name evidence="9" type="ORF">METUNv1_00851</name>
</gene>
<evidence type="ECO:0000256" key="3">
    <source>
        <dbReference type="ARBA" id="ARBA00022695"/>
    </source>
</evidence>
<dbReference type="Pfam" id="PF02696">
    <property type="entry name" value="SelO"/>
    <property type="match status" value="1"/>
</dbReference>
<feature type="binding site" evidence="8">
    <location>
        <position position="109"/>
    </location>
    <ligand>
        <name>ATP</name>
        <dbReference type="ChEBI" id="CHEBI:30616"/>
    </ligand>
</feature>
<comment type="caution">
    <text evidence="9">The sequence shown here is derived from an EMBL/GenBank/DDBJ whole genome shotgun (WGS) entry which is preliminary data.</text>
</comment>
<dbReference type="eggNOG" id="COG0397">
    <property type="taxonomic scope" value="Bacteria"/>
</dbReference>
<proteinExistence type="inferred from homology"/>
<protein>
    <recommendedName>
        <fullName evidence="8">Protein nucleotidyltransferase YdiU</fullName>
        <ecNumber evidence="8">2.7.7.-</ecNumber>
    </recommendedName>
    <alternativeName>
        <fullName evidence="8">Protein adenylyltransferase YdiU</fullName>
        <ecNumber evidence="8">2.7.7.108</ecNumber>
    </alternativeName>
    <alternativeName>
        <fullName evidence="8">Protein uridylyltransferase YdiU</fullName>
        <ecNumber evidence="8">2.7.7.-</ecNumber>
    </alternativeName>
</protein>
<dbReference type="EC" id="2.7.7.108" evidence="8"/>
<feature type="binding site" evidence="8">
    <location>
        <position position="143"/>
    </location>
    <ligand>
        <name>ATP</name>
        <dbReference type="ChEBI" id="CHEBI:30616"/>
    </ligand>
</feature>
<evidence type="ECO:0000256" key="1">
    <source>
        <dbReference type="ARBA" id="ARBA00009747"/>
    </source>
</evidence>
<dbReference type="EMBL" id="AFHG01000030">
    <property type="protein sequence ID" value="EGK73013.1"/>
    <property type="molecule type" value="Genomic_DNA"/>
</dbReference>
<comment type="catalytic activity">
    <reaction evidence="8">
        <text>L-histidyl-[protein] + UTP = N(tele)-(5'-uridylyl)-L-histidyl-[protein] + diphosphate</text>
        <dbReference type="Rhea" id="RHEA:83891"/>
        <dbReference type="Rhea" id="RHEA-COMP:9745"/>
        <dbReference type="Rhea" id="RHEA-COMP:20239"/>
        <dbReference type="ChEBI" id="CHEBI:29979"/>
        <dbReference type="ChEBI" id="CHEBI:33019"/>
        <dbReference type="ChEBI" id="CHEBI:46398"/>
        <dbReference type="ChEBI" id="CHEBI:233474"/>
    </reaction>
</comment>
<feature type="binding site" evidence="8">
    <location>
        <position position="273"/>
    </location>
    <ligand>
        <name>Mg(2+)</name>
        <dbReference type="ChEBI" id="CHEBI:18420"/>
    </ligand>
</feature>
<organism evidence="9 10">
    <name type="scientific">Methyloversatilis universalis (strain ATCC BAA-1314 / DSM 25237 / JCM 13912 / CCUG 52030 / FAM5)</name>
    <dbReference type="NCBI Taxonomy" id="1000565"/>
    <lineage>
        <taxon>Bacteria</taxon>
        <taxon>Pseudomonadati</taxon>
        <taxon>Pseudomonadota</taxon>
        <taxon>Betaproteobacteria</taxon>
        <taxon>Nitrosomonadales</taxon>
        <taxon>Sterolibacteriaceae</taxon>
        <taxon>Methyloversatilis</taxon>
    </lineage>
</organism>
<dbReference type="AlphaFoldDB" id="F5R9E3"/>
<keyword evidence="2 8" id="KW-0808">Transferase</keyword>
<dbReference type="HAMAP" id="MF_00692">
    <property type="entry name" value="SelO"/>
    <property type="match status" value="1"/>
</dbReference>
<comment type="catalytic activity">
    <reaction evidence="8">
        <text>L-tyrosyl-[protein] + ATP = O-(5'-adenylyl)-L-tyrosyl-[protein] + diphosphate</text>
        <dbReference type="Rhea" id="RHEA:54288"/>
        <dbReference type="Rhea" id="RHEA-COMP:10136"/>
        <dbReference type="Rhea" id="RHEA-COMP:13846"/>
        <dbReference type="ChEBI" id="CHEBI:30616"/>
        <dbReference type="ChEBI" id="CHEBI:33019"/>
        <dbReference type="ChEBI" id="CHEBI:46858"/>
        <dbReference type="ChEBI" id="CHEBI:83624"/>
        <dbReference type="EC" id="2.7.7.108"/>
    </reaction>
</comment>
<evidence type="ECO:0000256" key="6">
    <source>
        <dbReference type="ARBA" id="ARBA00022840"/>
    </source>
</evidence>
<dbReference type="RefSeq" id="WP_008059156.1">
    <property type="nucleotide sequence ID" value="NZ_AFHG01000030.1"/>
</dbReference>
<comment type="catalytic activity">
    <reaction evidence="8">
        <text>L-tyrosyl-[protein] + UTP = O-(5'-uridylyl)-L-tyrosyl-[protein] + diphosphate</text>
        <dbReference type="Rhea" id="RHEA:83887"/>
        <dbReference type="Rhea" id="RHEA-COMP:10136"/>
        <dbReference type="Rhea" id="RHEA-COMP:20238"/>
        <dbReference type="ChEBI" id="CHEBI:33019"/>
        <dbReference type="ChEBI" id="CHEBI:46398"/>
        <dbReference type="ChEBI" id="CHEBI:46858"/>
        <dbReference type="ChEBI" id="CHEBI:90602"/>
    </reaction>
</comment>
<dbReference type="OrthoDB" id="9776281at2"/>
<feature type="binding site" evidence="8">
    <location>
        <position position="200"/>
    </location>
    <ligand>
        <name>ATP</name>
        <dbReference type="ChEBI" id="CHEBI:30616"/>
    </ligand>
</feature>
<keyword evidence="5 8" id="KW-0547">Nucleotide-binding</keyword>
<feature type="binding site" evidence="8">
    <location>
        <position position="130"/>
    </location>
    <ligand>
        <name>ATP</name>
        <dbReference type="ChEBI" id="CHEBI:30616"/>
    </ligand>
</feature>
<feature type="binding site" evidence="8">
    <location>
        <position position="142"/>
    </location>
    <ligand>
        <name>ATP</name>
        <dbReference type="ChEBI" id="CHEBI:30616"/>
    </ligand>
</feature>
<evidence type="ECO:0000256" key="2">
    <source>
        <dbReference type="ARBA" id="ARBA00022679"/>
    </source>
</evidence>
<keyword evidence="8" id="KW-0464">Manganese</keyword>
<evidence type="ECO:0000256" key="5">
    <source>
        <dbReference type="ARBA" id="ARBA00022741"/>
    </source>
</evidence>
<comment type="cofactor">
    <cofactor evidence="8">
        <name>Mg(2+)</name>
        <dbReference type="ChEBI" id="CHEBI:18420"/>
    </cofactor>
    <cofactor evidence="8">
        <name>Mn(2+)</name>
        <dbReference type="ChEBI" id="CHEBI:29035"/>
    </cofactor>
</comment>
<comment type="similarity">
    <text evidence="1 8">Belongs to the SELO family.</text>
</comment>
<accession>F5R9E3</accession>
<feature type="binding site" evidence="8">
    <location>
        <position position="282"/>
    </location>
    <ligand>
        <name>ATP</name>
        <dbReference type="ChEBI" id="CHEBI:30616"/>
    </ligand>
</feature>
<dbReference type="PANTHER" id="PTHR32057">
    <property type="entry name" value="PROTEIN ADENYLYLTRANSFERASE SELO, MITOCHONDRIAL"/>
    <property type="match status" value="1"/>
</dbReference>